<comment type="caution">
    <text evidence="4">The sequence shown here is derived from an EMBL/GenBank/DDBJ whole genome shotgun (WGS) entry which is preliminary data.</text>
</comment>
<reference evidence="5 6" key="1">
    <citation type="journal article" date="2015" name="Emerg. Microbes Infect.">
        <title>Characterization of 17 strains belonging to the Mycobacterium simiae complex and description of Mycobacterium paraense sp. nov.</title>
        <authorList>
            <person name="Fusco da Costa A.R."/>
            <person name="Fedrizzi T."/>
            <person name="Lopes M.L."/>
            <person name="Pecorari M."/>
            <person name="Oliveira da Costa W.L."/>
            <person name="Giacobazzi E."/>
            <person name="da Costa Bahia J.R."/>
            <person name="De Sanctis V."/>
            <person name="Batista Lima K.V."/>
            <person name="Bertorelli R."/>
            <person name="Grottola A."/>
            <person name="Fabio A."/>
            <person name="Mariottini A."/>
            <person name="Ferretti P."/>
            <person name="Di Leva F."/>
            <person name="Fregni Serpini G."/>
            <person name="Tagliazucchi S."/>
            <person name="Rumpianesi F."/>
            <person name="Jousson O."/>
            <person name="Segata N."/>
            <person name="Tortoli E."/>
        </authorList>
    </citation>
    <scope>NUCLEOTIDE SEQUENCE [LARGE SCALE GENOMIC DNA]</scope>
    <source>
        <strain evidence="3 6">FI-07156</strain>
        <strain evidence="4 5">IEC33</strain>
    </source>
</reference>
<feature type="signal peptide" evidence="1">
    <location>
        <begin position="1"/>
        <end position="28"/>
    </location>
</feature>
<dbReference type="STRING" id="767916.AWB91_01005"/>
<reference evidence="4" key="3">
    <citation type="submission" date="2016-01" db="EMBL/GenBank/DDBJ databases">
        <authorList>
            <person name="Oliw E.H."/>
        </authorList>
    </citation>
    <scope>NUCLEOTIDE SEQUENCE</scope>
    <source>
        <strain evidence="4">IEC33</strain>
    </source>
</reference>
<keyword evidence="1" id="KW-0732">Signal</keyword>
<reference evidence="3" key="2">
    <citation type="submission" date="2016-01" db="EMBL/GenBank/DDBJ databases">
        <authorList>
            <person name="Ana R.F.D.C."/>
            <person name="Tarcisio F."/>
            <person name="Maria L.L."/>
            <person name="Monica P."/>
            <person name="Wana L.O.D.C."/>
            <person name="Elisabetta G."/>
            <person name="Jeann R.D.C.B."/>
            <person name="Veronica D.S."/>
            <person name="Karla V.B.L."/>
            <person name="Roberto B."/>
            <person name="Antonella G."/>
            <person name="Anna F."/>
            <person name="Alessandro M."/>
            <person name="Pamela F."/>
            <person name="Francesca D.L."/>
            <person name="Giulia F.S."/>
            <person name="Sara T."/>
            <person name="Fabio R."/>
            <person name="Olivier J."/>
            <person name="Nicola S."/>
            <person name="Enrico T."/>
        </authorList>
    </citation>
    <scope>NUCLEOTIDE SEQUENCE</scope>
    <source>
        <strain evidence="3">FI-07156</strain>
    </source>
</reference>
<feature type="domain" description="DUF732" evidence="2">
    <location>
        <begin position="36"/>
        <end position="113"/>
    </location>
</feature>
<dbReference type="RefSeq" id="WP_085102769.1">
    <property type="nucleotide sequence ID" value="NZ_JACKVQ010000006.1"/>
</dbReference>
<dbReference type="EMBL" id="LQPK01000001">
    <property type="protein sequence ID" value="ORW34173.1"/>
    <property type="molecule type" value="Genomic_DNA"/>
</dbReference>
<gene>
    <name evidence="4" type="ORF">AWB90_22400</name>
    <name evidence="3" type="ORF">AWB91_01005</name>
</gene>
<dbReference type="Proteomes" id="UP000193801">
    <property type="component" value="Unassembled WGS sequence"/>
</dbReference>
<organism evidence="4 5">
    <name type="scientific">Mycobacterium paraense</name>
    <dbReference type="NCBI Taxonomy" id="767916"/>
    <lineage>
        <taxon>Bacteria</taxon>
        <taxon>Bacillati</taxon>
        <taxon>Actinomycetota</taxon>
        <taxon>Actinomycetes</taxon>
        <taxon>Mycobacteriales</taxon>
        <taxon>Mycobacteriaceae</taxon>
        <taxon>Mycobacterium</taxon>
        <taxon>Mycobacterium simiae complex</taxon>
    </lineage>
</organism>
<dbReference type="InterPro" id="IPR007969">
    <property type="entry name" value="DUF732"/>
</dbReference>
<protein>
    <recommendedName>
        <fullName evidence="2">DUF732 domain-containing protein</fullName>
    </recommendedName>
</protein>
<evidence type="ECO:0000313" key="3">
    <source>
        <dbReference type="EMBL" id="ORW34173.1"/>
    </source>
</evidence>
<evidence type="ECO:0000313" key="5">
    <source>
        <dbReference type="Proteomes" id="UP000193285"/>
    </source>
</evidence>
<evidence type="ECO:0000256" key="1">
    <source>
        <dbReference type="SAM" id="SignalP"/>
    </source>
</evidence>
<name>A0A1X2A5D3_9MYCO</name>
<evidence type="ECO:0000259" key="2">
    <source>
        <dbReference type="Pfam" id="PF05305"/>
    </source>
</evidence>
<feature type="chain" id="PRO_5012077965" description="DUF732 domain-containing protein" evidence="1">
    <location>
        <begin position="29"/>
        <end position="114"/>
    </location>
</feature>
<dbReference type="Proteomes" id="UP000193285">
    <property type="component" value="Unassembled WGS sequence"/>
</dbReference>
<dbReference type="OrthoDB" id="4746461at2"/>
<sequence length="114" mass="11627">MTAYTRNGRFIRLAAVGGSLLVAGVAWAGPAGADASSYLRDLHNAGIRDVDGGDAALLQVGTKLCTQVSYGVSPATLKTMALQRSDATLGAGGLTPAQANELVNYAVADLCPNY</sequence>
<dbReference type="AlphaFoldDB" id="A0A1X2A5D3"/>
<proteinExistence type="predicted"/>
<evidence type="ECO:0000313" key="4">
    <source>
        <dbReference type="EMBL" id="ORW40684.1"/>
    </source>
</evidence>
<keyword evidence="6" id="KW-1185">Reference proteome</keyword>
<dbReference type="EMBL" id="LQPN01000066">
    <property type="protein sequence ID" value="ORW40684.1"/>
    <property type="molecule type" value="Genomic_DNA"/>
</dbReference>
<accession>A0A1X2A5D3</accession>
<evidence type="ECO:0000313" key="6">
    <source>
        <dbReference type="Proteomes" id="UP000193801"/>
    </source>
</evidence>
<dbReference type="Pfam" id="PF05305">
    <property type="entry name" value="DUF732"/>
    <property type="match status" value="1"/>
</dbReference>